<dbReference type="FunFam" id="1.25.40.10:FF:000285">
    <property type="entry name" value="Pentatricopeptide repeat-containing protein, chloroplastic"/>
    <property type="match status" value="1"/>
</dbReference>
<dbReference type="GO" id="GO:0009451">
    <property type="term" value="P:RNA modification"/>
    <property type="evidence" value="ECO:0007669"/>
    <property type="project" value="InterPro"/>
</dbReference>
<evidence type="ECO:0000313" key="3">
    <source>
        <dbReference type="RefSeq" id="XP_016471764.1"/>
    </source>
</evidence>
<dbReference type="SMR" id="A0A1S4A593"/>
<dbReference type="PANTHER" id="PTHR47926:SF347">
    <property type="entry name" value="PENTATRICOPEPTIDE REPEAT-CONTAINING PROTEIN"/>
    <property type="match status" value="1"/>
</dbReference>
<dbReference type="OMA" id="CKCHAVE"/>
<dbReference type="KEGG" id="nta:107793834"/>
<proteinExistence type="predicted"/>
<dbReference type="GO" id="GO:0003723">
    <property type="term" value="F:RNA binding"/>
    <property type="evidence" value="ECO:0007669"/>
    <property type="project" value="InterPro"/>
</dbReference>
<organism evidence="3">
    <name type="scientific">Nicotiana tabacum</name>
    <name type="common">Common tobacco</name>
    <dbReference type="NCBI Taxonomy" id="4097"/>
    <lineage>
        <taxon>Eukaryota</taxon>
        <taxon>Viridiplantae</taxon>
        <taxon>Streptophyta</taxon>
        <taxon>Embryophyta</taxon>
        <taxon>Tracheophyta</taxon>
        <taxon>Spermatophyta</taxon>
        <taxon>Magnoliopsida</taxon>
        <taxon>eudicotyledons</taxon>
        <taxon>Gunneridae</taxon>
        <taxon>Pentapetalae</taxon>
        <taxon>asterids</taxon>
        <taxon>lamiids</taxon>
        <taxon>Solanales</taxon>
        <taxon>Solanaceae</taxon>
        <taxon>Nicotianoideae</taxon>
        <taxon>Nicotianeae</taxon>
        <taxon>Nicotiana</taxon>
    </lineage>
</organism>
<sequence>MSTRVLLHVSAFSLSQVNSQRLFSVEYAVKSGADPAFWYRVHLNPLGKAVHALLVVSSNVSEDHIIQNNCLINLYSRCGQLAVARQVFDRLSQRNVVSWSFLMAGYLHNGYAWEVTKLFKDMISVDKIFPNEYVLSTVLSSCSSGGLLHEGRQCHALVLKAGLVFHQYVKNALLSLYTVSSDMEGVLEILKSVPGLDIITYNSILKGFLDHGYTSEALDVFSRMLADGSAGDSVSYVNIFGLCARFKDLKLGKQVHCRMLKSGLQLDVFLSSAIMDMYGKCGEISGARYIFDS</sequence>
<evidence type="ECO:0000256" key="1">
    <source>
        <dbReference type="ARBA" id="ARBA00022737"/>
    </source>
</evidence>
<dbReference type="InterPro" id="IPR002885">
    <property type="entry name" value="PPR_rpt"/>
</dbReference>
<dbReference type="OrthoDB" id="724816at2759"/>
<dbReference type="InterPro" id="IPR011990">
    <property type="entry name" value="TPR-like_helical_dom_sf"/>
</dbReference>
<feature type="repeat" description="PPR" evidence="2">
    <location>
        <begin position="197"/>
        <end position="231"/>
    </location>
</feature>
<dbReference type="PaxDb" id="4097-A0A1S4A593"/>
<dbReference type="Pfam" id="PF13041">
    <property type="entry name" value="PPR_2"/>
    <property type="match status" value="1"/>
</dbReference>
<dbReference type="InterPro" id="IPR046960">
    <property type="entry name" value="PPR_At4g14850-like_plant"/>
</dbReference>
<reference evidence="3" key="1">
    <citation type="submission" date="2025-08" db="UniProtKB">
        <authorList>
            <consortium name="RefSeq"/>
        </authorList>
    </citation>
    <scope>IDENTIFICATION</scope>
</reference>
<keyword evidence="1" id="KW-0677">Repeat</keyword>
<evidence type="ECO:0000256" key="2">
    <source>
        <dbReference type="PROSITE-ProRule" id="PRU00708"/>
    </source>
</evidence>
<dbReference type="Gene3D" id="1.25.40.10">
    <property type="entry name" value="Tetratricopeptide repeat domain"/>
    <property type="match status" value="2"/>
</dbReference>
<dbReference type="RefSeq" id="XP_016471764.1">
    <property type="nucleotide sequence ID" value="XM_016616278.1"/>
</dbReference>
<dbReference type="AlphaFoldDB" id="A0A1S4A593"/>
<accession>A0A1S4A593</accession>
<dbReference type="NCBIfam" id="TIGR00756">
    <property type="entry name" value="PPR"/>
    <property type="match status" value="1"/>
</dbReference>
<dbReference type="PROSITE" id="PS51375">
    <property type="entry name" value="PPR"/>
    <property type="match status" value="1"/>
</dbReference>
<dbReference type="PANTHER" id="PTHR47926">
    <property type="entry name" value="PENTATRICOPEPTIDE REPEAT-CONTAINING PROTEIN"/>
    <property type="match status" value="1"/>
</dbReference>
<gene>
    <name evidence="3" type="primary">LOC107793834</name>
</gene>
<protein>
    <submittedName>
        <fullName evidence="3">Pentatricopeptide repeat-containing protein At5g39680-like</fullName>
    </submittedName>
</protein>
<name>A0A1S4A593_TOBAC</name>
<dbReference type="Pfam" id="PF01535">
    <property type="entry name" value="PPR"/>
    <property type="match status" value="2"/>
</dbReference>